<gene>
    <name evidence="1" type="ORF">MRBLWS13_003680</name>
</gene>
<reference evidence="1" key="1">
    <citation type="submission" date="2024-04" db="EMBL/GenBank/DDBJ databases">
        <authorList>
            <person name="Roder T."/>
            <person name="Oberhansli S."/>
            <person name="Kreuzer M."/>
        </authorList>
    </citation>
    <scope>NUCLEOTIDE SEQUENCE</scope>
    <source>
        <strain evidence="1">LWS13-1.2</strain>
    </source>
</reference>
<organism evidence="1">
    <name type="scientific">Microbacterium sp. LWS13-1.2</name>
    <dbReference type="NCBI Taxonomy" id="3135264"/>
    <lineage>
        <taxon>Bacteria</taxon>
        <taxon>Bacillati</taxon>
        <taxon>Actinomycetota</taxon>
        <taxon>Actinomycetes</taxon>
        <taxon>Micrococcales</taxon>
        <taxon>Microbacteriaceae</taxon>
        <taxon>Microbacterium</taxon>
    </lineage>
</organism>
<dbReference type="Pfam" id="PF05045">
    <property type="entry name" value="RgpF"/>
    <property type="match status" value="1"/>
</dbReference>
<evidence type="ECO:0000313" key="1">
    <source>
        <dbReference type="EMBL" id="WZO35964.1"/>
    </source>
</evidence>
<dbReference type="InterPro" id="IPR007739">
    <property type="entry name" value="RgpF"/>
</dbReference>
<proteinExistence type="predicted"/>
<dbReference type="RefSeq" id="WP_349426769.1">
    <property type="nucleotide sequence ID" value="NZ_CP151632.1"/>
</dbReference>
<sequence length="646" mass="72931">MKTAELITFPTKDANEFPPDGRRLLIYVVYDVRGDVEEYIPYALTRLREHCARIMVVVNGALTETGRSRLAPLADEIIVRENRGYDIWGYKAGLDAAGDAIAEYDEVLLANDTWFGPVRPFGPLFDRMDRSPLHFWGMTDHVRVEPNPFTQTGYLPYHLQSYWLAVRRDMFLSEDWIAYWRDLPQMDTYADAVVKHEGIFTEHFTDLGYVGEVAFPTLTDKVENHAVLYAEQLIRAGCPTLKRRPFFQWPPYLDHLAVIGRWTLEAVRELGYPVELIYSDLARNVEPRTLNADAAMLEVLPDVELEYDPTIPLRTLVVVHVFYPEMTDEILDRVDFLPGSYDLVVTTPDEGRAVRIRETIATRTPRGSAEVRVVASNNGRDQSAFLIGCRDLLLGDGYDLVVKLHSKKTPQDAHNVGTHFKRQQFTNLLNSPGYAANLVGLFQREQGLGLVFPPTIHLGYPSLGHGWWANKPAFEALAGELDIRVPVDEVSPLAPFGSMFFARPAALRLLVEHEWTYDQFGGAEAYQDGGLAHVLERMPVYAAGELGFHSRTVANTAYIASSYAALDYNLDQFSSTLRDSTMEQIQLLKAAGPVEYGTLTDFARMYARLHRPGSESSLVAAAHRILRVRSLIGRARSAVVRRLPRR</sequence>
<dbReference type="EMBL" id="CP151632">
    <property type="protein sequence ID" value="WZO35964.1"/>
    <property type="molecule type" value="Genomic_DNA"/>
</dbReference>
<protein>
    <submittedName>
        <fullName evidence="1">Rhamnan synthesis F family protein</fullName>
    </submittedName>
</protein>
<accession>A0AAU6SGA5</accession>
<dbReference type="AlphaFoldDB" id="A0AAU6SGA5"/>
<name>A0AAU6SGA5_9MICO</name>